<keyword evidence="1" id="KW-0472">Membrane</keyword>
<name>C6XJA9_HIRBI</name>
<accession>C6XJA9</accession>
<evidence type="ECO:0000313" key="3">
    <source>
        <dbReference type="Proteomes" id="UP000002745"/>
    </source>
</evidence>
<dbReference type="KEGG" id="hba:Hbal_1515"/>
<organism evidence="2 3">
    <name type="scientific">Hirschia baltica (strain ATCC 49814 / DSM 5838 / IFAM 1418)</name>
    <dbReference type="NCBI Taxonomy" id="582402"/>
    <lineage>
        <taxon>Bacteria</taxon>
        <taxon>Pseudomonadati</taxon>
        <taxon>Pseudomonadota</taxon>
        <taxon>Alphaproteobacteria</taxon>
        <taxon>Hyphomonadales</taxon>
        <taxon>Hyphomonadaceae</taxon>
        <taxon>Hirschia</taxon>
    </lineage>
</organism>
<feature type="transmembrane region" description="Helical" evidence="1">
    <location>
        <begin position="53"/>
        <end position="72"/>
    </location>
</feature>
<protein>
    <submittedName>
        <fullName evidence="2">Uncharacterized protein</fullName>
    </submittedName>
</protein>
<keyword evidence="3" id="KW-1185">Reference proteome</keyword>
<feature type="transmembrane region" description="Helical" evidence="1">
    <location>
        <begin position="78"/>
        <end position="100"/>
    </location>
</feature>
<dbReference type="RefSeq" id="WP_015827354.1">
    <property type="nucleotide sequence ID" value="NC_012982.1"/>
</dbReference>
<feature type="transmembrane region" description="Helical" evidence="1">
    <location>
        <begin position="120"/>
        <end position="138"/>
    </location>
</feature>
<keyword evidence="1" id="KW-1133">Transmembrane helix</keyword>
<proteinExistence type="predicted"/>
<evidence type="ECO:0000313" key="2">
    <source>
        <dbReference type="EMBL" id="ACT59204.1"/>
    </source>
</evidence>
<dbReference type="HOGENOM" id="CLU_1265517_0_0_5"/>
<dbReference type="EMBL" id="CP001678">
    <property type="protein sequence ID" value="ACT59204.1"/>
    <property type="molecule type" value="Genomic_DNA"/>
</dbReference>
<dbReference type="Proteomes" id="UP000002745">
    <property type="component" value="Chromosome"/>
</dbReference>
<feature type="transmembrane region" description="Helical" evidence="1">
    <location>
        <begin position="144"/>
        <end position="161"/>
    </location>
</feature>
<dbReference type="eggNOG" id="ENOG50329BM">
    <property type="taxonomic scope" value="Bacteria"/>
</dbReference>
<reference evidence="3" key="1">
    <citation type="journal article" date="2011" name="J. Bacteriol.">
        <title>Genome sequences of eight morphologically diverse alphaproteobacteria.</title>
        <authorList>
            <consortium name="US DOE Joint Genome Institute"/>
            <person name="Brown P.J."/>
            <person name="Kysela D.T."/>
            <person name="Buechlein A."/>
            <person name="Hemmerich C."/>
            <person name="Brun Y.V."/>
        </authorList>
    </citation>
    <scope>NUCLEOTIDE SEQUENCE [LARGE SCALE GENOMIC DNA]</scope>
    <source>
        <strain evidence="3">ATCC 49814 / DSM 5838 / IFAM 1418</strain>
    </source>
</reference>
<dbReference type="STRING" id="582402.Hbal_1515"/>
<feature type="transmembrane region" description="Helical" evidence="1">
    <location>
        <begin position="198"/>
        <end position="216"/>
    </location>
</feature>
<dbReference type="OrthoDB" id="3781906at2"/>
<gene>
    <name evidence="2" type="ordered locus">Hbal_1515</name>
</gene>
<feature type="transmembrane region" description="Helical" evidence="1">
    <location>
        <begin position="6"/>
        <end position="32"/>
    </location>
</feature>
<keyword evidence="1" id="KW-0812">Transmembrane</keyword>
<evidence type="ECO:0000256" key="1">
    <source>
        <dbReference type="SAM" id="Phobius"/>
    </source>
</evidence>
<sequence>MQIALLTLLHILIPVYWLGGDLGAFYGSRFLVDPKRSVSERMLALKILNDIDMAPRTALILALPTGLTLAVVKSWLFISPILMLLMWILAFAWLGLAWLLHVRHGGPSESLRKLDLAVRYLIFIGLLLAGGACLIKFIDVPIFIGFKMIALSLCVLMGLIVRRMLKPLGPAIAEMKMDGPSPDSDQAIANVISQTQPAVLVIWGLVLVASYLGLATPL</sequence>
<dbReference type="AlphaFoldDB" id="C6XJA9"/>